<reference evidence="2" key="1">
    <citation type="journal article" date="2022" name="bioRxiv">
        <title>Sequencing and chromosome-scale assembly of the giantPleurodeles waltlgenome.</title>
        <authorList>
            <person name="Brown T."/>
            <person name="Elewa A."/>
            <person name="Iarovenko S."/>
            <person name="Subramanian E."/>
            <person name="Araus A.J."/>
            <person name="Petzold A."/>
            <person name="Susuki M."/>
            <person name="Suzuki K.-i.T."/>
            <person name="Hayashi T."/>
            <person name="Toyoda A."/>
            <person name="Oliveira C."/>
            <person name="Osipova E."/>
            <person name="Leigh N.D."/>
            <person name="Simon A."/>
            <person name="Yun M.H."/>
        </authorList>
    </citation>
    <scope>NUCLEOTIDE SEQUENCE</scope>
    <source>
        <strain evidence="2">20211129_DDA</strain>
        <tissue evidence="2">Liver</tissue>
    </source>
</reference>
<protein>
    <submittedName>
        <fullName evidence="2">Uncharacterized protein</fullName>
    </submittedName>
</protein>
<gene>
    <name evidence="2" type="ORF">NDU88_004580</name>
</gene>
<accession>A0AAV7M8R8</accession>
<comment type="caution">
    <text evidence="2">The sequence shown here is derived from an EMBL/GenBank/DDBJ whole genome shotgun (WGS) entry which is preliminary data.</text>
</comment>
<dbReference type="EMBL" id="JANPWB010000014">
    <property type="protein sequence ID" value="KAJ1099479.1"/>
    <property type="molecule type" value="Genomic_DNA"/>
</dbReference>
<feature type="region of interest" description="Disordered" evidence="1">
    <location>
        <begin position="281"/>
        <end position="312"/>
    </location>
</feature>
<evidence type="ECO:0000313" key="2">
    <source>
        <dbReference type="EMBL" id="KAJ1099479.1"/>
    </source>
</evidence>
<organism evidence="2 3">
    <name type="scientific">Pleurodeles waltl</name>
    <name type="common">Iberian ribbed newt</name>
    <dbReference type="NCBI Taxonomy" id="8319"/>
    <lineage>
        <taxon>Eukaryota</taxon>
        <taxon>Metazoa</taxon>
        <taxon>Chordata</taxon>
        <taxon>Craniata</taxon>
        <taxon>Vertebrata</taxon>
        <taxon>Euteleostomi</taxon>
        <taxon>Amphibia</taxon>
        <taxon>Batrachia</taxon>
        <taxon>Caudata</taxon>
        <taxon>Salamandroidea</taxon>
        <taxon>Salamandridae</taxon>
        <taxon>Pleurodelinae</taxon>
        <taxon>Pleurodeles</taxon>
    </lineage>
</organism>
<dbReference type="AlphaFoldDB" id="A0AAV7M8R8"/>
<feature type="region of interest" description="Disordered" evidence="1">
    <location>
        <begin position="244"/>
        <end position="265"/>
    </location>
</feature>
<keyword evidence="3" id="KW-1185">Reference proteome</keyword>
<evidence type="ECO:0000313" key="3">
    <source>
        <dbReference type="Proteomes" id="UP001066276"/>
    </source>
</evidence>
<name>A0AAV7M8R8_PLEWA</name>
<feature type="region of interest" description="Disordered" evidence="1">
    <location>
        <begin position="58"/>
        <end position="157"/>
    </location>
</feature>
<dbReference type="Proteomes" id="UP001066276">
    <property type="component" value="Chromosome 10"/>
</dbReference>
<sequence length="363" mass="38656">MESEYIQAALSLLKKAGRMDLLRQVALPALRPARKATQGVAAAVMACSPQRAGARLGQVRRGGRGGGRLSPGKRGRVVSRPAGPSAELSFVTGKRRGGADFRKEHRLAKGRRGAPPRVAASRDSCAPSAGDRQDGETGVQRTGVVQGEQPGGGEDLDIMQVVDAAREEREDGLSAERDGEYDPLVPISRKWPTILEWSATESEGEEMEVRGDPRRGASPNFIVHWGAPRKVYGKPAKKGSVKLSVEGPGGPGVRSGQRGLLGAQGGPRFFEATRTRRRWAADTPGEPCGGRGLAPASAAASWERRPGPSKVHAGVRKRRTVGTTATAAELPRRAQEALGYGNDFWMSCLVDQIGGTFRAVNYI</sequence>
<evidence type="ECO:0000256" key="1">
    <source>
        <dbReference type="SAM" id="MobiDB-lite"/>
    </source>
</evidence>
<proteinExistence type="predicted"/>
<feature type="compositionally biased region" description="Basic residues" evidence="1">
    <location>
        <begin position="104"/>
        <end position="114"/>
    </location>
</feature>